<reference evidence="3" key="2">
    <citation type="submission" date="2025-09" db="UniProtKB">
        <authorList>
            <consortium name="Ensembl"/>
        </authorList>
    </citation>
    <scope>IDENTIFICATION</scope>
</reference>
<dbReference type="Pfam" id="PF08338">
    <property type="entry name" value="DUF1731"/>
    <property type="match status" value="1"/>
</dbReference>
<dbReference type="Ensembl" id="ENSAOWT00000014901.1">
    <property type="protein sequence ID" value="ENSAOWP00000013111.1"/>
    <property type="gene ID" value="ENSAOWG00000008936.1"/>
</dbReference>
<name>A0A8B9PMF6_APTOW</name>
<organism evidence="3 4">
    <name type="scientific">Apteryx owenii</name>
    <name type="common">Little spotted kiwi</name>
    <dbReference type="NCBI Taxonomy" id="8824"/>
    <lineage>
        <taxon>Eukaryota</taxon>
        <taxon>Metazoa</taxon>
        <taxon>Chordata</taxon>
        <taxon>Craniata</taxon>
        <taxon>Vertebrata</taxon>
        <taxon>Euteleostomi</taxon>
        <taxon>Archelosauria</taxon>
        <taxon>Archosauria</taxon>
        <taxon>Dinosauria</taxon>
        <taxon>Saurischia</taxon>
        <taxon>Theropoda</taxon>
        <taxon>Coelurosauria</taxon>
        <taxon>Aves</taxon>
        <taxon>Palaeognathae</taxon>
        <taxon>Apterygiformes</taxon>
        <taxon>Apterygidae</taxon>
        <taxon>Apteryx</taxon>
    </lineage>
</organism>
<dbReference type="InterPro" id="IPR010099">
    <property type="entry name" value="SDR39U1"/>
</dbReference>
<evidence type="ECO:0000313" key="4">
    <source>
        <dbReference type="Proteomes" id="UP000694424"/>
    </source>
</evidence>
<dbReference type="SUPFAM" id="SSF51735">
    <property type="entry name" value="NAD(P)-binding Rossmann-fold domains"/>
    <property type="match status" value="1"/>
</dbReference>
<reference evidence="3" key="1">
    <citation type="submission" date="2025-08" db="UniProtKB">
        <authorList>
            <consortium name="Ensembl"/>
        </authorList>
    </citation>
    <scope>IDENTIFICATION</scope>
</reference>
<dbReference type="AlphaFoldDB" id="A0A8B9PMF6"/>
<sequence length="322" mass="34858">MGAPRCNVLAWECRLWDSTYRTANFKCPVFSLGGGTGFVGRALTQLLRIRGHEVTHVSRQGGKDRISWEELSRSGLPPCDAVVNLAGENVLNPFRRWDDAFCREIISSRVETTKTLAKAIADADQPPRAWILITGVGYYRPSPTAEYTEDSPGGDFDFFSRLVSSWEAAALIPGSPTRGVVVRSGVVLGRDGGAISRMLWPFWLGLGGPLGSGLQPFPWIHIRDLSGIVCYALESECLQGVFNGVSPSSPATSNGTFAQELGAALGRPALLPVPAWAVRAVFGAERAIMLLEGQRVVPKRTLESGYHFIFPDLSAALKDIVA</sequence>
<proteinExistence type="predicted"/>
<dbReference type="InterPro" id="IPR013549">
    <property type="entry name" value="DUF1731"/>
</dbReference>
<feature type="domain" description="NAD-dependent epimerase/dehydratase" evidence="1">
    <location>
        <begin position="34"/>
        <end position="235"/>
    </location>
</feature>
<dbReference type="Gene3D" id="3.40.50.720">
    <property type="entry name" value="NAD(P)-binding Rossmann-like Domain"/>
    <property type="match status" value="1"/>
</dbReference>
<dbReference type="InterPro" id="IPR001509">
    <property type="entry name" value="Epimerase_deHydtase"/>
</dbReference>
<dbReference type="Proteomes" id="UP000694424">
    <property type="component" value="Unplaced"/>
</dbReference>
<dbReference type="NCBIfam" id="TIGR01777">
    <property type="entry name" value="yfcH"/>
    <property type="match status" value="1"/>
</dbReference>
<evidence type="ECO:0000259" key="2">
    <source>
        <dbReference type="Pfam" id="PF08338"/>
    </source>
</evidence>
<dbReference type="InterPro" id="IPR036291">
    <property type="entry name" value="NAD(P)-bd_dom_sf"/>
</dbReference>
<dbReference type="PANTHER" id="PTHR11092:SF0">
    <property type="entry name" value="EPIMERASE FAMILY PROTEIN SDR39U1"/>
    <property type="match status" value="1"/>
</dbReference>
<evidence type="ECO:0000313" key="3">
    <source>
        <dbReference type="Ensembl" id="ENSAOWP00000013111.1"/>
    </source>
</evidence>
<feature type="domain" description="DUF1731" evidence="2">
    <location>
        <begin position="273"/>
        <end position="320"/>
    </location>
</feature>
<dbReference type="PANTHER" id="PTHR11092">
    <property type="entry name" value="SUGAR NUCLEOTIDE EPIMERASE RELATED"/>
    <property type="match status" value="1"/>
</dbReference>
<evidence type="ECO:0000259" key="1">
    <source>
        <dbReference type="Pfam" id="PF01370"/>
    </source>
</evidence>
<dbReference type="Pfam" id="PF01370">
    <property type="entry name" value="Epimerase"/>
    <property type="match status" value="1"/>
</dbReference>
<keyword evidence="4" id="KW-1185">Reference proteome</keyword>
<accession>A0A8B9PMF6</accession>
<protein>
    <submittedName>
        <fullName evidence="3">Short chain dehydrogenase/reductase family 39U member 1</fullName>
    </submittedName>
</protein>